<gene>
    <name evidence="2" type="ORF">COW99_05710</name>
</gene>
<evidence type="ECO:0000313" key="2">
    <source>
        <dbReference type="EMBL" id="PIP61092.1"/>
    </source>
</evidence>
<evidence type="ECO:0000313" key="3">
    <source>
        <dbReference type="Proteomes" id="UP000231246"/>
    </source>
</evidence>
<organism evidence="2 3">
    <name type="scientific">Candidatus Roizmanbacteria bacterium CG22_combo_CG10-13_8_21_14_all_38_20</name>
    <dbReference type="NCBI Taxonomy" id="1974862"/>
    <lineage>
        <taxon>Bacteria</taxon>
        <taxon>Candidatus Roizmaniibacteriota</taxon>
    </lineage>
</organism>
<dbReference type="EMBL" id="PCTA01000034">
    <property type="protein sequence ID" value="PIP61092.1"/>
    <property type="molecule type" value="Genomic_DNA"/>
</dbReference>
<dbReference type="Proteomes" id="UP000231246">
    <property type="component" value="Unassembled WGS sequence"/>
</dbReference>
<dbReference type="InterPro" id="IPR058596">
    <property type="entry name" value="TraC-like_dom"/>
</dbReference>
<sequence length="220" mass="25070">MTAQVKGTTQNFIEIENIRDDIVIMRDGSAALVIETSAVNFGLLSEREQDALIYSFAAFINSLSFPIQILIHSRKMDISNYLNLIADQIKKQEIGLLKIQTQKYYEFIQNIVQDNEVLEKRFFIVVPFSVYELGIKGGVSGSKATKLPYPIDYIVKRAKTALLPKRDHVIRQISRLGLRGQQLSTEQLIELHYALFNKDTSEGEKIIDSEQYTRPIITGQ</sequence>
<evidence type="ECO:0000259" key="1">
    <source>
        <dbReference type="Pfam" id="PF26593"/>
    </source>
</evidence>
<name>A0A2H0BTV7_9BACT</name>
<accession>A0A2H0BTV7</accession>
<proteinExistence type="predicted"/>
<feature type="domain" description="TraC-like" evidence="1">
    <location>
        <begin position="22"/>
        <end position="148"/>
    </location>
</feature>
<protein>
    <recommendedName>
        <fullName evidence="1">TraC-like domain-containing protein</fullName>
    </recommendedName>
</protein>
<comment type="caution">
    <text evidence="2">The sequence shown here is derived from an EMBL/GenBank/DDBJ whole genome shotgun (WGS) entry which is preliminary data.</text>
</comment>
<reference evidence="2 3" key="1">
    <citation type="submission" date="2017-09" db="EMBL/GenBank/DDBJ databases">
        <title>Depth-based differentiation of microbial function through sediment-hosted aquifers and enrichment of novel symbionts in the deep terrestrial subsurface.</title>
        <authorList>
            <person name="Probst A.J."/>
            <person name="Ladd B."/>
            <person name="Jarett J.K."/>
            <person name="Geller-Mcgrath D.E."/>
            <person name="Sieber C.M."/>
            <person name="Emerson J.B."/>
            <person name="Anantharaman K."/>
            <person name="Thomas B.C."/>
            <person name="Malmstrom R."/>
            <person name="Stieglmeier M."/>
            <person name="Klingl A."/>
            <person name="Woyke T."/>
            <person name="Ryan C.M."/>
            <person name="Banfield J.F."/>
        </authorList>
    </citation>
    <scope>NUCLEOTIDE SEQUENCE [LARGE SCALE GENOMIC DNA]</scope>
    <source>
        <strain evidence="2">CG22_combo_CG10-13_8_21_14_all_38_20</strain>
    </source>
</reference>
<dbReference type="AlphaFoldDB" id="A0A2H0BTV7"/>
<dbReference type="Pfam" id="PF26593">
    <property type="entry name" value="TraC-like"/>
    <property type="match status" value="1"/>
</dbReference>